<keyword evidence="2" id="KW-1185">Reference proteome</keyword>
<dbReference type="InterPro" id="IPR011030">
    <property type="entry name" value="Lipovitellin_superhlx_dom"/>
</dbReference>
<reference evidence="1" key="1">
    <citation type="submission" date="2023-01" db="EMBL/GenBank/DDBJ databases">
        <title>Genome assembly of the deep-sea coral Lophelia pertusa.</title>
        <authorList>
            <person name="Herrera S."/>
            <person name="Cordes E."/>
        </authorList>
    </citation>
    <scope>NUCLEOTIDE SEQUENCE</scope>
    <source>
        <strain evidence="1">USNM1676648</strain>
        <tissue evidence="1">Polyp</tissue>
    </source>
</reference>
<dbReference type="Proteomes" id="UP001163046">
    <property type="component" value="Unassembled WGS sequence"/>
</dbReference>
<gene>
    <name evidence="1" type="ORF">OS493_039835</name>
</gene>
<sequence>MVRNDKSVFRAIKRLVQNRNHQNLTSWSVYAAAVAAHGKYEAQNVLAQAVKTGNPRPLTSEEYETLLISIFYLPDGPLHSSLFNALLELTIEDGKGEDVTATAMLVLAALTERAKRAGYNDSLSDSVADMIHHRYRNRSSLYHPESIEYESHLRDHIWAFGNLGHHSGLPIILEHIDHDNSDIRSSVISAMRKLPPKHTDQHLMKTLYQDEHSEVKTAVVNVFIDRHQNLTESVVQGLEHALWHTDKDETLDSSIQEFLENHGNHTKAVYLRTKRSVIHRRKRAFIPELRPREYELGQSQRWGMGVGGEWLGAETAIQFMNKLQLRVGIFGGKFEINLDNYAILQAHILKFPFEIAKGKAAFKASASFKNDFPKDLIHTVVDFGDELLRKFDSITSVITKTIEKFRTKLVGKVPASQQTAKIKEYFMTLGSSVPEGFGMHLPFKISIHFSLSLEKFHEVLLRLQRFSNNYLEMSYLLDSLDSTQLPTLSLPFLKLHSPTFQRRRFNFGLGLEGVAGILSILRLKSQNAQNLANLTVKSQN</sequence>
<organism evidence="1 2">
    <name type="scientific">Desmophyllum pertusum</name>
    <dbReference type="NCBI Taxonomy" id="174260"/>
    <lineage>
        <taxon>Eukaryota</taxon>
        <taxon>Metazoa</taxon>
        <taxon>Cnidaria</taxon>
        <taxon>Anthozoa</taxon>
        <taxon>Hexacorallia</taxon>
        <taxon>Scleractinia</taxon>
        <taxon>Caryophylliina</taxon>
        <taxon>Caryophylliidae</taxon>
        <taxon>Desmophyllum</taxon>
    </lineage>
</organism>
<dbReference type="SUPFAM" id="SSF48431">
    <property type="entry name" value="Lipovitellin-phosvitin complex, superhelical domain"/>
    <property type="match status" value="1"/>
</dbReference>
<comment type="caution">
    <text evidence="1">The sequence shown here is derived from an EMBL/GenBank/DDBJ whole genome shotgun (WGS) entry which is preliminary data.</text>
</comment>
<accession>A0A9W9Y6X4</accession>
<evidence type="ECO:0000313" key="2">
    <source>
        <dbReference type="Proteomes" id="UP001163046"/>
    </source>
</evidence>
<proteinExistence type="predicted"/>
<name>A0A9W9Y6X4_9CNID</name>
<dbReference type="Gene3D" id="1.25.10.20">
    <property type="entry name" value="Vitellinogen, superhelical"/>
    <property type="match status" value="1"/>
</dbReference>
<evidence type="ECO:0000313" key="1">
    <source>
        <dbReference type="EMBL" id="KAJ7311796.1"/>
    </source>
</evidence>
<dbReference type="EMBL" id="MU828023">
    <property type="protein sequence ID" value="KAJ7311796.1"/>
    <property type="molecule type" value="Genomic_DNA"/>
</dbReference>
<protein>
    <submittedName>
        <fullName evidence="1">Uncharacterized protein</fullName>
    </submittedName>
</protein>
<dbReference type="AlphaFoldDB" id="A0A9W9Y6X4"/>